<dbReference type="EMBL" id="OU900095">
    <property type="protein sequence ID" value="CAG9859416.1"/>
    <property type="molecule type" value="Genomic_DNA"/>
</dbReference>
<evidence type="ECO:0000313" key="1">
    <source>
        <dbReference type="EMBL" id="CAG9859416.1"/>
    </source>
</evidence>
<reference evidence="1" key="1">
    <citation type="submission" date="2022-01" db="EMBL/GenBank/DDBJ databases">
        <authorList>
            <person name="King R."/>
        </authorList>
    </citation>
    <scope>NUCLEOTIDE SEQUENCE</scope>
</reference>
<accession>A0A9N9TNX1</accession>
<organism evidence="1 2">
    <name type="scientific">Phyllotreta striolata</name>
    <name type="common">Striped flea beetle</name>
    <name type="synonym">Crioceris striolata</name>
    <dbReference type="NCBI Taxonomy" id="444603"/>
    <lineage>
        <taxon>Eukaryota</taxon>
        <taxon>Metazoa</taxon>
        <taxon>Ecdysozoa</taxon>
        <taxon>Arthropoda</taxon>
        <taxon>Hexapoda</taxon>
        <taxon>Insecta</taxon>
        <taxon>Pterygota</taxon>
        <taxon>Neoptera</taxon>
        <taxon>Endopterygota</taxon>
        <taxon>Coleoptera</taxon>
        <taxon>Polyphaga</taxon>
        <taxon>Cucujiformia</taxon>
        <taxon>Chrysomeloidea</taxon>
        <taxon>Chrysomelidae</taxon>
        <taxon>Galerucinae</taxon>
        <taxon>Alticini</taxon>
        <taxon>Phyllotreta</taxon>
    </lineage>
</organism>
<name>A0A9N9TNX1_PHYSR</name>
<dbReference type="Proteomes" id="UP001153712">
    <property type="component" value="Chromosome 2"/>
</dbReference>
<evidence type="ECO:0000313" key="2">
    <source>
        <dbReference type="Proteomes" id="UP001153712"/>
    </source>
</evidence>
<protein>
    <submittedName>
        <fullName evidence="1">Uncharacterized protein</fullName>
    </submittedName>
</protein>
<proteinExistence type="predicted"/>
<sequence length="31" mass="3922">MFFEYIFFYFRQDFGLGFLEEFCVRVVLRVC</sequence>
<keyword evidence="2" id="KW-1185">Reference proteome</keyword>
<gene>
    <name evidence="1" type="ORF">PHYEVI_LOCUS5790</name>
</gene>
<dbReference type="AlphaFoldDB" id="A0A9N9TNX1"/>